<feature type="region of interest" description="Disordered" evidence="1">
    <location>
        <begin position="346"/>
        <end position="383"/>
    </location>
</feature>
<evidence type="ECO:0000259" key="2">
    <source>
        <dbReference type="Pfam" id="PF20663"/>
    </source>
</evidence>
<feature type="region of interest" description="Disordered" evidence="1">
    <location>
        <begin position="778"/>
        <end position="797"/>
    </location>
</feature>
<dbReference type="InterPro" id="IPR048682">
    <property type="entry name" value="COG4"/>
</dbReference>
<keyword evidence="4" id="KW-1185">Reference proteome</keyword>
<comment type="caution">
    <text evidence="3">The sequence shown here is derived from an EMBL/GenBank/DDBJ whole genome shotgun (WGS) entry which is preliminary data.</text>
</comment>
<dbReference type="AlphaFoldDB" id="A0A5A8C576"/>
<dbReference type="Proteomes" id="UP000323011">
    <property type="component" value="Unassembled WGS sequence"/>
</dbReference>
<feature type="compositionally biased region" description="Low complexity" evidence="1">
    <location>
        <begin position="365"/>
        <end position="379"/>
    </location>
</feature>
<dbReference type="InterPro" id="IPR048680">
    <property type="entry name" value="COG4_N"/>
</dbReference>
<gene>
    <name evidence="3" type="ORF">FNF29_07491</name>
</gene>
<accession>A0A5A8C576</accession>
<dbReference type="PANTHER" id="PTHR24016">
    <property type="entry name" value="CONSERVED OLIGOMERIC GOLGI COMPLEX SUBUNIT 4"/>
    <property type="match status" value="1"/>
</dbReference>
<feature type="compositionally biased region" description="Gly residues" evidence="1">
    <location>
        <begin position="683"/>
        <end position="696"/>
    </location>
</feature>
<feature type="region of interest" description="Disordered" evidence="1">
    <location>
        <begin position="678"/>
        <end position="697"/>
    </location>
</feature>
<organism evidence="3 4">
    <name type="scientific">Cafeteria roenbergensis</name>
    <name type="common">Marine flagellate</name>
    <dbReference type="NCBI Taxonomy" id="33653"/>
    <lineage>
        <taxon>Eukaryota</taxon>
        <taxon>Sar</taxon>
        <taxon>Stramenopiles</taxon>
        <taxon>Bigyra</taxon>
        <taxon>Opalozoa</taxon>
        <taxon>Bicosoecida</taxon>
        <taxon>Cafeteriaceae</taxon>
        <taxon>Cafeteria</taxon>
    </lineage>
</organism>
<evidence type="ECO:0000313" key="3">
    <source>
        <dbReference type="EMBL" id="KAA0147230.1"/>
    </source>
</evidence>
<sequence>MDAVDAAIQQASAELDAARQFEAHVRAEIAADARLPSWSGLSAETRAKLLPSASDAESTNVAPFAGGESVPLGQRAVAVAQAARLLDSARQSAAGLQAGLRSSLAAAALAIEDVSVLHAALCRSERALERVDDVVELRACTSDIASALRVGDAEAAALAIQRFRGVAQTLPVAPDDRQRVSDAERRVVKDTRDALQLAVENGDEAAVSRQCRVLAVLGRGAEGLEIFISHFRARLRAGLPAAALSALQGGSAGGIGSAGRIGGGDGDGDSGGRGDAEAAAALGRGTSVLSEEKDLIRAWKEWSDSAALGPAVAEAPAVAINVASAVFATAMRAVQAAGSFVAATFDEPSSQTASPDSADAEATTPARADPRGAGRAAGDLWRPLPGRRGEGSRLLAAAAAAEAAAPAALATRLLATSEAVTGLVIGRAGLQSVLKDAASVSGAGLNPCLAFAEAAEAPDAGPMEGGRAGCMWVALGRRLDGLVAGSARSGAQSAGAAAAEGSGIAALGAALDAAVMALQRGTRFRTLLLERAARACDGAGASLGAQGGSAGASPRGARGSRVWALRFVEERCRALVAACDECVAVIVPLEKLQLEVGLARVAALETAAGVSPSSTSLVEDAAWVARQSLGRAASSGDPVVLARVARAVADAWQDGLRNGLRQRARALLGERGQAMPLRVRGSRGSGHSGARAGGAADGALRSPVGAAAAMAAVVSTATGAVASTAKAAAAVSGRAAASAPADDDDDSLVPVAESDADVVSAVRQAAWAMAAAALDAHRGSEGPQGASSAPPADVDPLARVGPEQAAAAATLNAMAAAAAEARAMAAWVREQGSSEPMRLLWEASADAAAEATGGPLAAGSVPQVEAAALAMEKAASSLAEAGKVALQRLCATLSPALRATTMPLAGSAPLVRYDVDSVGFGDSDEGRPFAQEVIGGLRRIMSPWAVLLSDDVARDCSVVIGGFICKRLLDAVSRRKVSASGALRIEQDAGDLAALLESFGGLKARAKAVRLLQAARLLSSDNLEDAAEEWAVSCSRLTLEEAAALLRLRTDMEGSADSDAVGAALATAEAMVRLARA</sequence>
<evidence type="ECO:0000256" key="1">
    <source>
        <dbReference type="SAM" id="MobiDB-lite"/>
    </source>
</evidence>
<name>A0A5A8C576_CAFRO</name>
<reference evidence="3 4" key="1">
    <citation type="submission" date="2019-07" db="EMBL/GenBank/DDBJ databases">
        <title>Genomes of Cafeteria roenbergensis.</title>
        <authorList>
            <person name="Fischer M.G."/>
            <person name="Hackl T."/>
            <person name="Roman M."/>
        </authorList>
    </citation>
    <scope>NUCLEOTIDE SEQUENCE [LARGE SCALE GENOMIC DNA]</scope>
    <source>
        <strain evidence="3 4">BVI</strain>
    </source>
</reference>
<proteinExistence type="predicted"/>
<dbReference type="Pfam" id="PF20663">
    <property type="entry name" value="COG4_N"/>
    <property type="match status" value="1"/>
</dbReference>
<evidence type="ECO:0000313" key="4">
    <source>
        <dbReference type="Proteomes" id="UP000323011"/>
    </source>
</evidence>
<dbReference type="EMBL" id="VLTN01000070">
    <property type="protein sequence ID" value="KAA0147230.1"/>
    <property type="molecule type" value="Genomic_DNA"/>
</dbReference>
<dbReference type="PANTHER" id="PTHR24016:SF0">
    <property type="entry name" value="CONSERVED OLIGOMERIC GOLGI COMPLEX SUBUNIT 4"/>
    <property type="match status" value="1"/>
</dbReference>
<dbReference type="Gene3D" id="1.20.58.1970">
    <property type="match status" value="1"/>
</dbReference>
<protein>
    <recommendedName>
        <fullName evidence="2">Conserved oligomeric Golgi complex subunit 4 N-terminal domain-containing protein</fullName>
    </recommendedName>
</protein>
<feature type="domain" description="Conserved oligomeric Golgi complex subunit 4 N-terminal" evidence="2">
    <location>
        <begin position="83"/>
        <end position="167"/>
    </location>
</feature>